<proteinExistence type="inferred from homology"/>
<evidence type="ECO:0000256" key="2">
    <source>
        <dbReference type="ARBA" id="ARBA00022679"/>
    </source>
</evidence>
<dbReference type="AlphaFoldDB" id="A0AAW3FAF8"/>
<comment type="similarity">
    <text evidence="3">Belongs to the N(4)/N(6)-methyltransferase family.</text>
</comment>
<dbReference type="REBASE" id="98519">
    <property type="entry name" value="M.Bgl25417ORF7912P"/>
</dbReference>
<keyword evidence="2" id="KW-0808">Transferase</keyword>
<protein>
    <recommendedName>
        <fullName evidence="3">Methyltransferase</fullName>
        <ecNumber evidence="3">2.1.1.-</ecNumber>
    </recommendedName>
</protein>
<dbReference type="InterPro" id="IPR029063">
    <property type="entry name" value="SAM-dependent_MTases_sf"/>
</dbReference>
<dbReference type="EMBL" id="JPGG01000012">
    <property type="protein sequence ID" value="KGC20333.1"/>
    <property type="molecule type" value="Genomic_DNA"/>
</dbReference>
<comment type="caution">
    <text evidence="5">The sequence shown here is derived from an EMBL/GenBank/DDBJ whole genome shotgun (WGS) entry which is preliminary data.</text>
</comment>
<dbReference type="GO" id="GO:0032259">
    <property type="term" value="P:methylation"/>
    <property type="evidence" value="ECO:0007669"/>
    <property type="project" value="UniProtKB-KW"/>
</dbReference>
<dbReference type="Proteomes" id="UP000029590">
    <property type="component" value="Unassembled WGS sequence"/>
</dbReference>
<dbReference type="Gene3D" id="3.40.50.150">
    <property type="entry name" value="Vaccinia Virus protein VP39"/>
    <property type="match status" value="1"/>
</dbReference>
<dbReference type="SUPFAM" id="SSF53335">
    <property type="entry name" value="S-adenosyl-L-methionine-dependent methyltransferases"/>
    <property type="match status" value="1"/>
</dbReference>
<evidence type="ECO:0000313" key="6">
    <source>
        <dbReference type="Proteomes" id="UP000029590"/>
    </source>
</evidence>
<name>A0AAW3FAF8_BURGA</name>
<dbReference type="EC" id="2.1.1.-" evidence="3"/>
<dbReference type="InterPro" id="IPR001091">
    <property type="entry name" value="RM_Methyltransferase"/>
</dbReference>
<evidence type="ECO:0000256" key="3">
    <source>
        <dbReference type="RuleBase" id="RU362026"/>
    </source>
</evidence>
<feature type="domain" description="DNA methylase N-4/N-6" evidence="4">
    <location>
        <begin position="136"/>
        <end position="399"/>
    </location>
</feature>
<dbReference type="Pfam" id="PF01555">
    <property type="entry name" value="N6_N4_Mtase"/>
    <property type="match status" value="1"/>
</dbReference>
<keyword evidence="1 5" id="KW-0489">Methyltransferase</keyword>
<reference evidence="5 6" key="1">
    <citation type="submission" date="2014-04" db="EMBL/GenBank/DDBJ databases">
        <authorList>
            <person name="Bishop-Lilly K.A."/>
            <person name="Broomall S.M."/>
            <person name="Chain P.S."/>
            <person name="Chertkov O."/>
            <person name="Coyne S.R."/>
            <person name="Daligault H.E."/>
            <person name="Davenport K.W."/>
            <person name="Erkkila T."/>
            <person name="Frey K.G."/>
            <person name="Gibbons H.S."/>
            <person name="Gu W."/>
            <person name="Jaissle J."/>
            <person name="Johnson S.L."/>
            <person name="Koroleva G.I."/>
            <person name="Ladner J.T."/>
            <person name="Lo C.-C."/>
            <person name="Minogue T.D."/>
            <person name="Munk C."/>
            <person name="Palacios G.F."/>
            <person name="Redden C.L."/>
            <person name="Rosenzweig C.N."/>
            <person name="Scholz M.B."/>
            <person name="Teshima H."/>
            <person name="Xu Y."/>
        </authorList>
    </citation>
    <scope>NUCLEOTIDE SEQUENCE [LARGE SCALE GENOMIC DNA]</scope>
    <source>
        <strain evidence="6">gladioli</strain>
    </source>
</reference>
<sequence>MTTGTLPTQLELFPHVIEAYADAEGGILTNDQLYREVVRRAGLADQAVTARVPIGKAGELYSPLARRVRWVQQTLRRLNVLSRVADRRGVWGLSESAGKNLRGPQAGVALVAFSTALGVAVWGSNLDVVDGIDEPISLVFSSVPYFLRKPRAYGGIADEQEYIDFICRSIEPLLGKLAPGGSICLNLTADAFERGSPAQSIYFHRLVVALHDRLGLKKMNDIVWEGSKPPGPTYWACVRPVQLCSAYEHILWLTNDERRVIERVDNRRVLEPHTDRHQRFVEAGGVKRYATYGDGAYRHRPGGFSQQTAGRLPRNILKRGNRCADTERYRSDAQRLDLPVHGAMMPVSVPEFFIRFLTEPGELVVDHFGGTIKTGMAAERLQRRWLCIEIMLEYIRAAAERFRHCPGFAIHPAIERYRSRQADELVQLDPLWREAS</sequence>
<dbReference type="InterPro" id="IPR002941">
    <property type="entry name" value="DNA_methylase_N4/N6"/>
</dbReference>
<organism evidence="5 6">
    <name type="scientific">Burkholderia gladioli</name>
    <name type="common">Pseudomonas marginata</name>
    <name type="synonym">Phytomonas marginata</name>
    <dbReference type="NCBI Taxonomy" id="28095"/>
    <lineage>
        <taxon>Bacteria</taxon>
        <taxon>Pseudomonadati</taxon>
        <taxon>Pseudomonadota</taxon>
        <taxon>Betaproteobacteria</taxon>
        <taxon>Burkholderiales</taxon>
        <taxon>Burkholderiaceae</taxon>
        <taxon>Burkholderia</taxon>
    </lineage>
</organism>
<accession>A0AAW3FAF8</accession>
<evidence type="ECO:0000313" key="5">
    <source>
        <dbReference type="EMBL" id="KGC20333.1"/>
    </source>
</evidence>
<evidence type="ECO:0000259" key="4">
    <source>
        <dbReference type="Pfam" id="PF01555"/>
    </source>
</evidence>
<dbReference type="GO" id="GO:0003677">
    <property type="term" value="F:DNA binding"/>
    <property type="evidence" value="ECO:0007669"/>
    <property type="project" value="InterPro"/>
</dbReference>
<dbReference type="PRINTS" id="PR00508">
    <property type="entry name" value="S21N4MTFRASE"/>
</dbReference>
<dbReference type="GO" id="GO:0008170">
    <property type="term" value="F:N-methyltransferase activity"/>
    <property type="evidence" value="ECO:0007669"/>
    <property type="project" value="InterPro"/>
</dbReference>
<gene>
    <name evidence="5" type="ORF">DM48_7912</name>
</gene>
<evidence type="ECO:0000256" key="1">
    <source>
        <dbReference type="ARBA" id="ARBA00022603"/>
    </source>
</evidence>
<dbReference type="RefSeq" id="WP_059443232.1">
    <property type="nucleotide sequence ID" value="NZ_JAHPMB010000026.1"/>
</dbReference>